<protein>
    <submittedName>
        <fullName evidence="2">Methyltransferase-domain-containing protein</fullName>
    </submittedName>
</protein>
<dbReference type="GO" id="GO:0008757">
    <property type="term" value="F:S-adenosylmethionine-dependent methyltransferase activity"/>
    <property type="evidence" value="ECO:0007669"/>
    <property type="project" value="UniProtKB-ARBA"/>
</dbReference>
<keyword evidence="2" id="KW-0489">Methyltransferase</keyword>
<evidence type="ECO:0000313" key="3">
    <source>
        <dbReference type="Proteomes" id="UP001219525"/>
    </source>
</evidence>
<name>A0AAD6UZ77_9AGAR</name>
<evidence type="ECO:0000313" key="2">
    <source>
        <dbReference type="EMBL" id="KAJ7197933.1"/>
    </source>
</evidence>
<dbReference type="Proteomes" id="UP001219525">
    <property type="component" value="Unassembled WGS sequence"/>
</dbReference>
<dbReference type="Pfam" id="PF10294">
    <property type="entry name" value="Methyltransf_16"/>
    <property type="match status" value="1"/>
</dbReference>
<reference evidence="2" key="1">
    <citation type="submission" date="2023-03" db="EMBL/GenBank/DDBJ databases">
        <title>Massive genome expansion in bonnet fungi (Mycena s.s.) driven by repeated elements and novel gene families across ecological guilds.</title>
        <authorList>
            <consortium name="Lawrence Berkeley National Laboratory"/>
            <person name="Harder C.B."/>
            <person name="Miyauchi S."/>
            <person name="Viragh M."/>
            <person name="Kuo A."/>
            <person name="Thoen E."/>
            <person name="Andreopoulos B."/>
            <person name="Lu D."/>
            <person name="Skrede I."/>
            <person name="Drula E."/>
            <person name="Henrissat B."/>
            <person name="Morin E."/>
            <person name="Kohler A."/>
            <person name="Barry K."/>
            <person name="LaButti K."/>
            <person name="Morin E."/>
            <person name="Salamov A."/>
            <person name="Lipzen A."/>
            <person name="Mereny Z."/>
            <person name="Hegedus B."/>
            <person name="Baldrian P."/>
            <person name="Stursova M."/>
            <person name="Weitz H."/>
            <person name="Taylor A."/>
            <person name="Grigoriev I.V."/>
            <person name="Nagy L.G."/>
            <person name="Martin F."/>
            <person name="Kauserud H."/>
        </authorList>
    </citation>
    <scope>NUCLEOTIDE SEQUENCE</scope>
    <source>
        <strain evidence="2">9144</strain>
    </source>
</reference>
<keyword evidence="2" id="KW-0808">Transferase</keyword>
<dbReference type="PANTHER" id="PTHR14614:SF147">
    <property type="entry name" value="S-ADENOSYLMETHIONINE-DEPENDENT METHYLTRANSFERASE OF THE SEVEN BETA-STRAND FAMILY"/>
    <property type="match status" value="1"/>
</dbReference>
<sequence>MGDTQPPSLRLPQLRGLAELSPALIIDCIEYLRKIYTPEVRGSRIRRRIPQNASNSQQSYRNASSDLSPSDQPEDKMAVLRADKFERAYAIRWLTYLAHNGDRLQGLATEIAEIIDRAASLLANCGGPSSAGILTRLLTVPSARGPPISVKLRDIPLDDGMASVGAQTWGGACVLAEIISIQPADFGLEAVDADTRPGRRTTLRVLELGAGTGLVGIAVGKIAMQLARETTVVCTDAYPPALENLAANIAANFPAADDCAVSVSSHLLDWSALARAPLEDVIPPPLDAPFDLILGADIVYEAEHAVWIRACLVRLLTRTASACFHLVIPLRRTHARESSTIETVFASDGDSEVGILYKETIVCDVEGEAGNEVEYAYYRIGWT</sequence>
<dbReference type="AlphaFoldDB" id="A0AAD6UZ77"/>
<dbReference type="GO" id="GO:0032259">
    <property type="term" value="P:methylation"/>
    <property type="evidence" value="ECO:0007669"/>
    <property type="project" value="UniProtKB-KW"/>
</dbReference>
<dbReference type="InterPro" id="IPR019410">
    <property type="entry name" value="Methyltransf_16"/>
</dbReference>
<feature type="compositionally biased region" description="Polar residues" evidence="1">
    <location>
        <begin position="51"/>
        <end position="71"/>
    </location>
</feature>
<dbReference type="SUPFAM" id="SSF53335">
    <property type="entry name" value="S-adenosyl-L-methionine-dependent methyltransferases"/>
    <property type="match status" value="1"/>
</dbReference>
<dbReference type="InterPro" id="IPR029063">
    <property type="entry name" value="SAM-dependent_MTases_sf"/>
</dbReference>
<evidence type="ECO:0000256" key="1">
    <source>
        <dbReference type="SAM" id="MobiDB-lite"/>
    </source>
</evidence>
<keyword evidence="3" id="KW-1185">Reference proteome</keyword>
<comment type="caution">
    <text evidence="2">The sequence shown here is derived from an EMBL/GenBank/DDBJ whole genome shotgun (WGS) entry which is preliminary data.</text>
</comment>
<dbReference type="EMBL" id="JARJCW010000075">
    <property type="protein sequence ID" value="KAJ7197933.1"/>
    <property type="molecule type" value="Genomic_DNA"/>
</dbReference>
<feature type="region of interest" description="Disordered" evidence="1">
    <location>
        <begin position="46"/>
        <end position="74"/>
    </location>
</feature>
<gene>
    <name evidence="2" type="ORF">GGX14DRAFT_470557</name>
</gene>
<accession>A0AAD6UZ77</accession>
<organism evidence="2 3">
    <name type="scientific">Mycena pura</name>
    <dbReference type="NCBI Taxonomy" id="153505"/>
    <lineage>
        <taxon>Eukaryota</taxon>
        <taxon>Fungi</taxon>
        <taxon>Dikarya</taxon>
        <taxon>Basidiomycota</taxon>
        <taxon>Agaricomycotina</taxon>
        <taxon>Agaricomycetes</taxon>
        <taxon>Agaricomycetidae</taxon>
        <taxon>Agaricales</taxon>
        <taxon>Marasmiineae</taxon>
        <taxon>Mycenaceae</taxon>
        <taxon>Mycena</taxon>
    </lineage>
</organism>
<dbReference type="Gene3D" id="3.40.50.150">
    <property type="entry name" value="Vaccinia Virus protein VP39"/>
    <property type="match status" value="1"/>
</dbReference>
<dbReference type="PANTHER" id="PTHR14614">
    <property type="entry name" value="HEPATOCELLULAR CARCINOMA-ASSOCIATED ANTIGEN"/>
    <property type="match status" value="1"/>
</dbReference>
<proteinExistence type="predicted"/>